<dbReference type="PANTHER" id="PTHR28005">
    <property type="entry name" value="AUTOPHAGY-RELATED PROTEIN 17"/>
    <property type="match status" value="1"/>
</dbReference>
<feature type="coiled-coil region" evidence="7">
    <location>
        <begin position="310"/>
        <end position="337"/>
    </location>
</feature>
<keyword evidence="3 6" id="KW-0963">Cytoplasm</keyword>
<evidence type="ECO:0000256" key="1">
    <source>
        <dbReference type="ARBA" id="ARBA00006259"/>
    </source>
</evidence>
<evidence type="ECO:0000256" key="8">
    <source>
        <dbReference type="SAM" id="MobiDB-lite"/>
    </source>
</evidence>
<sequence>MASSSTSSSSSASSQSASRPSSSHVIPGSADLVPVETLVLHLLDAKRSLSSVRLVLRANELVHSARRAHEESAILSAQAQFLRKGINEQGRLLNRVRKSLIRTYEDGKREFKQVIKTLDATNSRLEDTMNILRGRIIEGAFRPAGEEKRNLLDFVDELQVDTMVHALKENIQALQATQQSFDGDLLRFETDMRTLTKTISSAPSPPSPSASSDDRSVPHLLSSLIADSHAMAELLTSLTKHFDLCVTAVRTTEGGAALARIKAAEFTQSQGGEDVSISGVISEQESHMPGLEPISPEDRAQMLEVVVQDSSEVEDVVRELNERLQSMEADFQSLDEQTSQVGLMYLSTLEAFQVLEDIGSRLQNYIAAESEFRERWVEEHQIIQEKMGEMEDLRVFYENYASSYDDLILEVERRKTLEEKIQSIWKRAQDSVQKIVESDRQEREFFRHEVAEYLPTDLWPGMDDAIPQWEVVSVRDDKDRHDGLGCIPTLERSVGKAAAMRLGRAANDRQ</sequence>
<keyword evidence="4 6" id="KW-0072">Autophagy</keyword>
<dbReference type="GO" id="GO:0000045">
    <property type="term" value="P:autophagosome assembly"/>
    <property type="evidence" value="ECO:0007669"/>
    <property type="project" value="TreeGrafter"/>
</dbReference>
<dbReference type="PANTHER" id="PTHR28005:SF1">
    <property type="entry name" value="AUTOPHAGY-RELATED PROTEIN 17"/>
    <property type="match status" value="1"/>
</dbReference>
<dbReference type="GO" id="GO:0030295">
    <property type="term" value="F:protein kinase activator activity"/>
    <property type="evidence" value="ECO:0007669"/>
    <property type="project" value="TreeGrafter"/>
</dbReference>
<evidence type="ECO:0000256" key="3">
    <source>
        <dbReference type="ARBA" id="ARBA00022490"/>
    </source>
</evidence>
<feature type="region of interest" description="Disordered" evidence="8">
    <location>
        <begin position="1"/>
        <end position="26"/>
    </location>
</feature>
<comment type="caution">
    <text evidence="10">The sequence shown here is derived from an EMBL/GenBank/DDBJ whole genome shotgun (WGS) entry which is preliminary data.</text>
</comment>
<comment type="similarity">
    <text evidence="1 6">Belongs to the ATG17 family.</text>
</comment>
<evidence type="ECO:0000313" key="10">
    <source>
        <dbReference type="EMBL" id="CAJ2509757.1"/>
    </source>
</evidence>
<accession>A0AAI8VRJ0</accession>
<reference evidence="10" key="1">
    <citation type="submission" date="2023-10" db="EMBL/GenBank/DDBJ databases">
        <authorList>
            <person name="Hackl T."/>
        </authorList>
    </citation>
    <scope>NUCLEOTIDE SEQUENCE</scope>
</reference>
<evidence type="ECO:0000256" key="4">
    <source>
        <dbReference type="ARBA" id="ARBA00023006"/>
    </source>
</evidence>
<proteinExistence type="inferred from homology"/>
<keyword evidence="11" id="KW-1185">Reference proteome</keyword>
<evidence type="ECO:0000256" key="6">
    <source>
        <dbReference type="RuleBase" id="RU368080"/>
    </source>
</evidence>
<gene>
    <name evidence="10" type="ORF">KHLLAP_LOCUS10225</name>
</gene>
<dbReference type="AlphaFoldDB" id="A0AAI8VRJ0"/>
<evidence type="ECO:0000259" key="9">
    <source>
        <dbReference type="Pfam" id="PF04108"/>
    </source>
</evidence>
<feature type="domain" description="Autophagy protein ATG17-like" evidence="9">
    <location>
        <begin position="48"/>
        <end position="454"/>
    </location>
</feature>
<keyword evidence="7" id="KW-0175">Coiled coil</keyword>
<dbReference type="Pfam" id="PF04108">
    <property type="entry name" value="ATG17_like"/>
    <property type="match status" value="1"/>
</dbReference>
<dbReference type="InterPro" id="IPR007240">
    <property type="entry name" value="Atg17"/>
</dbReference>
<comment type="subcellular location">
    <subcellularLocation>
        <location evidence="6">Cytoplasm</location>
    </subcellularLocation>
    <subcellularLocation>
        <location evidence="6">Preautophagosomal structure membrane</location>
        <topology evidence="6">Peripheral membrane protein</topology>
    </subcellularLocation>
</comment>
<evidence type="ECO:0000256" key="5">
    <source>
        <dbReference type="ARBA" id="ARBA00023136"/>
    </source>
</evidence>
<keyword evidence="5" id="KW-0472">Membrane</keyword>
<feature type="compositionally biased region" description="Low complexity" evidence="8">
    <location>
        <begin position="1"/>
        <end position="23"/>
    </location>
</feature>
<dbReference type="GO" id="GO:0034045">
    <property type="term" value="C:phagophore assembly site membrane"/>
    <property type="evidence" value="ECO:0007669"/>
    <property type="project" value="UniProtKB-SubCell"/>
</dbReference>
<dbReference type="GO" id="GO:0034727">
    <property type="term" value="P:piecemeal microautophagy of the nucleus"/>
    <property type="evidence" value="ECO:0007669"/>
    <property type="project" value="TreeGrafter"/>
</dbReference>
<evidence type="ECO:0000256" key="7">
    <source>
        <dbReference type="SAM" id="Coils"/>
    </source>
</evidence>
<evidence type="ECO:0000313" key="11">
    <source>
        <dbReference type="Proteomes" id="UP001295740"/>
    </source>
</evidence>
<dbReference type="GO" id="GO:1990316">
    <property type="term" value="C:Atg1/ULK1 kinase complex"/>
    <property type="evidence" value="ECO:0007669"/>
    <property type="project" value="TreeGrafter"/>
</dbReference>
<dbReference type="Proteomes" id="UP001295740">
    <property type="component" value="Unassembled WGS sequence"/>
</dbReference>
<dbReference type="InterPro" id="IPR045326">
    <property type="entry name" value="ATG17-like_dom"/>
</dbReference>
<comment type="function">
    <text evidence="6">Autophagy-specific protein that functions in response to autophagy-inducing signals as a scaffold to recruit other ATG proteins to organize preautophagosomal structure (PAS) formation. Modulates the timing and magnitude of the autophagy response, such as the size of the sequestering vesicles. Plays particularly a role in pexophagy and nucleophagy.</text>
</comment>
<name>A0AAI8VRJ0_9PEZI</name>
<evidence type="ECO:0000256" key="2">
    <source>
        <dbReference type="ARBA" id="ARBA00013806"/>
    </source>
</evidence>
<dbReference type="GO" id="GO:0060090">
    <property type="term" value="F:molecular adaptor activity"/>
    <property type="evidence" value="ECO:0007669"/>
    <property type="project" value="TreeGrafter"/>
</dbReference>
<protein>
    <recommendedName>
        <fullName evidence="2 6">Autophagy-related protein 17</fullName>
    </recommendedName>
</protein>
<organism evidence="10 11">
    <name type="scientific">Anthostomella pinea</name>
    <dbReference type="NCBI Taxonomy" id="933095"/>
    <lineage>
        <taxon>Eukaryota</taxon>
        <taxon>Fungi</taxon>
        <taxon>Dikarya</taxon>
        <taxon>Ascomycota</taxon>
        <taxon>Pezizomycotina</taxon>
        <taxon>Sordariomycetes</taxon>
        <taxon>Xylariomycetidae</taxon>
        <taxon>Xylariales</taxon>
        <taxon>Xylariaceae</taxon>
        <taxon>Anthostomella</taxon>
    </lineage>
</organism>
<dbReference type="GO" id="GO:0000422">
    <property type="term" value="P:autophagy of mitochondrion"/>
    <property type="evidence" value="ECO:0007669"/>
    <property type="project" value="TreeGrafter"/>
</dbReference>
<dbReference type="EMBL" id="CAUWAG010000013">
    <property type="protein sequence ID" value="CAJ2509757.1"/>
    <property type="molecule type" value="Genomic_DNA"/>
</dbReference>